<dbReference type="Proteomes" id="UP000681722">
    <property type="component" value="Unassembled WGS sequence"/>
</dbReference>
<dbReference type="Proteomes" id="UP000663829">
    <property type="component" value="Unassembled WGS sequence"/>
</dbReference>
<comment type="caution">
    <text evidence="1">The sequence shown here is derived from an EMBL/GenBank/DDBJ whole genome shotgun (WGS) entry which is preliminary data.</text>
</comment>
<evidence type="ECO:0000313" key="2">
    <source>
        <dbReference type="EMBL" id="CAF3869821.1"/>
    </source>
</evidence>
<evidence type="ECO:0000313" key="1">
    <source>
        <dbReference type="EMBL" id="CAF1105193.1"/>
    </source>
</evidence>
<dbReference type="AlphaFoldDB" id="A0A814PGF6"/>
<sequence>MFPLCNVLRHKATGSEYSQDYSMAVDLNLKNSNLSCKIQTVSTEDHNSELTSVNQSNMSMNEKEAYIVSLDRNIPLKHLNLMFNIDQRLYNCIKTKFQDISNIIQLLYHVEYKSDQIEAMINLLKRHKLHGQVELFPSESIGDLINNYSKNPYFSTHTSLHTIKPFTDICLTCHQPLELKFKEHVYVFKNETAENGCTYSARCCHVDYYSNSYVRGSKQFITRDALLSSRYIYLAEKNAYAIELILRFSSDLTYMHASFNNFCASYNHTVRSILLQRNNNDDSILRNQILLERRLFQNTWLTYATALFIFFVSKQYEIQIPLNISNTDERNEYFNKNNLQWETEFTLFWTGITAELSRICQFVRSI</sequence>
<dbReference type="EMBL" id="CAJNOQ010005617">
    <property type="protein sequence ID" value="CAF1105193.1"/>
    <property type="molecule type" value="Genomic_DNA"/>
</dbReference>
<organism evidence="1 3">
    <name type="scientific">Didymodactylos carnosus</name>
    <dbReference type="NCBI Taxonomy" id="1234261"/>
    <lineage>
        <taxon>Eukaryota</taxon>
        <taxon>Metazoa</taxon>
        <taxon>Spiralia</taxon>
        <taxon>Gnathifera</taxon>
        <taxon>Rotifera</taxon>
        <taxon>Eurotatoria</taxon>
        <taxon>Bdelloidea</taxon>
        <taxon>Philodinida</taxon>
        <taxon>Philodinidae</taxon>
        <taxon>Didymodactylos</taxon>
    </lineage>
</organism>
<evidence type="ECO:0000313" key="3">
    <source>
        <dbReference type="Proteomes" id="UP000663829"/>
    </source>
</evidence>
<protein>
    <submittedName>
        <fullName evidence="1">Uncharacterized protein</fullName>
    </submittedName>
</protein>
<reference evidence="1" key="1">
    <citation type="submission" date="2021-02" db="EMBL/GenBank/DDBJ databases">
        <authorList>
            <person name="Nowell W R."/>
        </authorList>
    </citation>
    <scope>NUCLEOTIDE SEQUENCE</scope>
</reference>
<gene>
    <name evidence="1" type="ORF">GPM918_LOCUS18949</name>
    <name evidence="2" type="ORF">SRO942_LOCUS18946</name>
</gene>
<name>A0A814PGF6_9BILA</name>
<accession>A0A814PGF6</accession>
<proteinExistence type="predicted"/>
<dbReference type="EMBL" id="CAJOBC010005617">
    <property type="protein sequence ID" value="CAF3869821.1"/>
    <property type="molecule type" value="Genomic_DNA"/>
</dbReference>
<keyword evidence="3" id="KW-1185">Reference proteome</keyword>